<reference evidence="1 2" key="2">
    <citation type="submission" date="2024-01" db="EMBL/GenBank/DDBJ databases">
        <authorList>
            <person name="Xie X."/>
        </authorList>
    </citation>
    <scope>NUCLEOTIDE SEQUENCE [LARGE SCALE GENOMIC DNA]</scope>
    <source>
        <strain evidence="1">SCUT-1</strain>
    </source>
</reference>
<proteinExistence type="predicted"/>
<dbReference type="RefSeq" id="WP_324694789.1">
    <property type="nucleotide sequence ID" value="NZ_JAYMYJ010000093.1"/>
</dbReference>
<evidence type="ECO:0000313" key="1">
    <source>
        <dbReference type="EMBL" id="MEB4591292.1"/>
    </source>
</evidence>
<comment type="caution">
    <text evidence="1">The sequence shown here is derived from an EMBL/GenBank/DDBJ whole genome shotgun (WGS) entry which is preliminary data.</text>
</comment>
<gene>
    <name evidence="1" type="ORF">VSS37_09910</name>
</gene>
<name>A0ABU6CYZ3_9GAMM</name>
<protein>
    <submittedName>
        <fullName evidence="1">Uncharacterized protein</fullName>
    </submittedName>
</protein>
<dbReference type="Proteomes" id="UP001308005">
    <property type="component" value="Unassembled WGS sequence"/>
</dbReference>
<accession>A0ABU6CYZ3</accession>
<dbReference type="PROSITE" id="PS51257">
    <property type="entry name" value="PROKAR_LIPOPROTEIN"/>
    <property type="match status" value="1"/>
</dbReference>
<reference evidence="2" key="1">
    <citation type="submission" date="2023-07" db="EMBL/GenBank/DDBJ databases">
        <title>The carbon used by Thiothrix.</title>
        <authorList>
            <person name="Chen L."/>
        </authorList>
    </citation>
    <scope>NUCLEOTIDE SEQUENCE [LARGE SCALE GENOMIC DNA]</scope>
</reference>
<keyword evidence="2" id="KW-1185">Reference proteome</keyword>
<sequence length="300" mass="34517">MERRSVSTYLISSGCIVGLYQIALVVRLDIEAEKPKSVLLFSKNGNSHRFMLGNDFYVDSLINENNIYILGKSGHIISFSLDNKNSPDEIAQSKVEWRINDADEFGDLIRIRKIGDDLFCGGQCGQIYRLVSNTWERHDCGFRDYESPDFEDIGGEDKDDFYGVCLAGETYHFSKGQWKRIDVPTNENLLCIQHIQNQSVCIAGYGGLVMTGNDDIWRLIGHSNEKNYWDLALLEEKIFFAHGKGIDYMKNEKITAVEFNIDQKLTFHRLASYHNQLWSFGEKHVLFLEDGQWNIFEPDL</sequence>
<organism evidence="1 2">
    <name type="scientific">Candidatus Thiothrix phosphatis</name>
    <dbReference type="NCBI Taxonomy" id="3112415"/>
    <lineage>
        <taxon>Bacteria</taxon>
        <taxon>Pseudomonadati</taxon>
        <taxon>Pseudomonadota</taxon>
        <taxon>Gammaproteobacteria</taxon>
        <taxon>Thiotrichales</taxon>
        <taxon>Thiotrichaceae</taxon>
        <taxon>Thiothrix</taxon>
    </lineage>
</organism>
<evidence type="ECO:0000313" key="2">
    <source>
        <dbReference type="Proteomes" id="UP001308005"/>
    </source>
</evidence>
<dbReference type="EMBL" id="JAYMYJ010000093">
    <property type="protein sequence ID" value="MEB4591292.1"/>
    <property type="molecule type" value="Genomic_DNA"/>
</dbReference>